<reference evidence="2" key="2">
    <citation type="submission" date="2022-06" db="UniProtKB">
        <authorList>
            <consortium name="EnsemblMetazoa"/>
        </authorList>
    </citation>
    <scope>IDENTIFICATION</scope>
</reference>
<dbReference type="EMBL" id="CMVM020000172">
    <property type="status" value="NOT_ANNOTATED_CDS"/>
    <property type="molecule type" value="Genomic_DNA"/>
</dbReference>
<evidence type="ECO:0000313" key="2">
    <source>
        <dbReference type="EnsemblMetazoa" id="OVOC6387.1"/>
    </source>
</evidence>
<proteinExistence type="predicted"/>
<dbReference type="OMA" id="PFVMVPI"/>
<protein>
    <recommendedName>
        <fullName evidence="4">SXP/RAL-2 family protein Ani s 5-like cation-binding domain-containing protein</fullName>
    </recommendedName>
</protein>
<reference evidence="3" key="1">
    <citation type="submission" date="2013-10" db="EMBL/GenBank/DDBJ databases">
        <title>Genome sequencing of Onchocerca volvulus.</title>
        <authorList>
            <person name="Cotton J."/>
            <person name="Tsai J."/>
            <person name="Stanley E."/>
            <person name="Tracey A."/>
            <person name="Holroyd N."/>
            <person name="Lustigman S."/>
            <person name="Berriman M."/>
        </authorList>
    </citation>
    <scope>NUCLEOTIDE SEQUENCE</scope>
</reference>
<name>A0A8R1XXJ0_ONCVO</name>
<dbReference type="Proteomes" id="UP000024404">
    <property type="component" value="Unassembled WGS sequence"/>
</dbReference>
<organism evidence="2 3">
    <name type="scientific">Onchocerca volvulus</name>
    <dbReference type="NCBI Taxonomy" id="6282"/>
    <lineage>
        <taxon>Eukaryota</taxon>
        <taxon>Metazoa</taxon>
        <taxon>Ecdysozoa</taxon>
        <taxon>Nematoda</taxon>
        <taxon>Chromadorea</taxon>
        <taxon>Rhabditida</taxon>
        <taxon>Spirurina</taxon>
        <taxon>Spiruromorpha</taxon>
        <taxon>Filarioidea</taxon>
        <taxon>Onchocercidae</taxon>
        <taxon>Onchocerca</taxon>
    </lineage>
</organism>
<evidence type="ECO:0000313" key="3">
    <source>
        <dbReference type="Proteomes" id="UP000024404"/>
    </source>
</evidence>
<keyword evidence="3" id="KW-1185">Reference proteome</keyword>
<keyword evidence="1" id="KW-0732">Signal</keyword>
<accession>A0A8R1XXJ0</accession>
<feature type="signal peptide" evidence="1">
    <location>
        <begin position="1"/>
        <end position="26"/>
    </location>
</feature>
<dbReference type="PANTHER" id="PTHR21523">
    <property type="match status" value="1"/>
</dbReference>
<dbReference type="PANTHER" id="PTHR21523:SF37">
    <property type="entry name" value="MLT-TEN (MLT-10) RELATED"/>
    <property type="match status" value="1"/>
</dbReference>
<dbReference type="InterPro" id="IPR006954">
    <property type="entry name" value="Mlt-10-like"/>
</dbReference>
<dbReference type="EnsemblMetazoa" id="OVOC6387.1">
    <property type="protein sequence ID" value="OVOC6387.1"/>
    <property type="gene ID" value="WBGene00243196"/>
</dbReference>
<feature type="chain" id="PRO_5035730150" description="SXP/RAL-2 family protein Ani s 5-like cation-binding domain-containing protein" evidence="1">
    <location>
        <begin position="27"/>
        <end position="695"/>
    </location>
</feature>
<dbReference type="Pfam" id="PF04870">
    <property type="entry name" value="Moulting_cycle"/>
    <property type="match status" value="1"/>
</dbReference>
<evidence type="ECO:0000256" key="1">
    <source>
        <dbReference type="SAM" id="SignalP"/>
    </source>
</evidence>
<sequence length="695" mass="77742">MRNRKQHIAILVAVWIVCTTIGPVSSSIQYTRETMPGAQYYDGKKLNIPISKAVEIELIERWTHQAISSIMACIATQYLSKLNEFERSRLQKCSRAAEDIHQQARCLVRAIDAKPKQIDPTRISRIQRLQKLLDGKQEKTISALIQSESHHIDVKPSREVKKVEFRTRRSVINRSNYKLHTEFENLTPFGILGKYLSKMTKVIKNKNPNSSWKKTMYDIESMKRREQEKNDISEQLKKRFSLNQYLENVKPKLTLNEKDLMKELNVSDHFMQGLDKNNVKTKKALEITQLLQRTIKLAMVLGGANGTELENKTLRFASPRLLSMVPDNVKDQINILSPSLFSMHDKGEGLEALTSIPKLLKVAGNRDYEEWLNFIIEASGTTDAIQKLKEKQELDWLPPAYKSMPRGIDGQPLYFTKENVTEIDPEMARKVELFENLTYSLTPKQMEDFNTTGFSMMTPKQLMMFYGPQSPLNDSKSLEFFLSLSEDDMHRFLFNDIRKLATKHSSLKIRQKRQNIFKPSAFKANILSPGAFSLSPSILSPGAFSLSFLSPSVFGAGVLNPSAFTATIFSPFLSAPSILSPSAFNPLVLSPLAFSPGVLSPGALSPAILSPILLSPGILSPSVLSPLIMSPFALNPSILSPSALTGLIMSPFALSPSFFSPGYVGAVIFSPHAYSPLFNSTGKGITVLFSPNLGS</sequence>
<dbReference type="AlphaFoldDB" id="A0A8R1XXJ0"/>
<evidence type="ECO:0008006" key="4">
    <source>
        <dbReference type="Google" id="ProtNLM"/>
    </source>
</evidence>